<keyword evidence="3" id="KW-1185">Reference proteome</keyword>
<proteinExistence type="predicted"/>
<gene>
    <name evidence="2" type="ORF">KP509_12G074700</name>
</gene>
<dbReference type="Proteomes" id="UP000825935">
    <property type="component" value="Chromosome 12"/>
</dbReference>
<evidence type="ECO:0000313" key="2">
    <source>
        <dbReference type="EMBL" id="KAH7423807.1"/>
    </source>
</evidence>
<keyword evidence="1" id="KW-0472">Membrane</keyword>
<evidence type="ECO:0000256" key="1">
    <source>
        <dbReference type="SAM" id="Phobius"/>
    </source>
</evidence>
<protein>
    <recommendedName>
        <fullName evidence="4">Transmembrane protein</fullName>
    </recommendedName>
</protein>
<dbReference type="PANTHER" id="PTHR37223">
    <property type="entry name" value="OS08G0528601 PROTEIN"/>
    <property type="match status" value="1"/>
</dbReference>
<dbReference type="EMBL" id="CM035417">
    <property type="protein sequence ID" value="KAH7423807.1"/>
    <property type="molecule type" value="Genomic_DNA"/>
</dbReference>
<keyword evidence="1" id="KW-0812">Transmembrane</keyword>
<organism evidence="2 3">
    <name type="scientific">Ceratopteris richardii</name>
    <name type="common">Triangle waterfern</name>
    <dbReference type="NCBI Taxonomy" id="49495"/>
    <lineage>
        <taxon>Eukaryota</taxon>
        <taxon>Viridiplantae</taxon>
        <taxon>Streptophyta</taxon>
        <taxon>Embryophyta</taxon>
        <taxon>Tracheophyta</taxon>
        <taxon>Polypodiopsida</taxon>
        <taxon>Polypodiidae</taxon>
        <taxon>Polypodiales</taxon>
        <taxon>Pteridineae</taxon>
        <taxon>Pteridaceae</taxon>
        <taxon>Parkerioideae</taxon>
        <taxon>Ceratopteris</taxon>
    </lineage>
</organism>
<comment type="caution">
    <text evidence="2">The sequence shown here is derived from an EMBL/GenBank/DDBJ whole genome shotgun (WGS) entry which is preliminary data.</text>
</comment>
<keyword evidence="1" id="KW-1133">Transmembrane helix</keyword>
<dbReference type="PANTHER" id="PTHR37223:SF1">
    <property type="entry name" value="OS08G0528601 PROTEIN"/>
    <property type="match status" value="1"/>
</dbReference>
<accession>A0A8T2TKD1</accession>
<reference evidence="2" key="1">
    <citation type="submission" date="2021-08" db="EMBL/GenBank/DDBJ databases">
        <title>WGS assembly of Ceratopteris richardii.</title>
        <authorList>
            <person name="Marchant D.B."/>
            <person name="Chen G."/>
            <person name="Jenkins J."/>
            <person name="Shu S."/>
            <person name="Leebens-Mack J."/>
            <person name="Grimwood J."/>
            <person name="Schmutz J."/>
            <person name="Soltis P."/>
            <person name="Soltis D."/>
            <person name="Chen Z.-H."/>
        </authorList>
    </citation>
    <scope>NUCLEOTIDE SEQUENCE</scope>
    <source>
        <strain evidence="2">Whitten #5841</strain>
        <tissue evidence="2">Leaf</tissue>
    </source>
</reference>
<feature type="transmembrane region" description="Helical" evidence="1">
    <location>
        <begin position="21"/>
        <end position="45"/>
    </location>
</feature>
<evidence type="ECO:0008006" key="4">
    <source>
        <dbReference type="Google" id="ProtNLM"/>
    </source>
</evidence>
<sequence length="71" mass="8334">MRRQTGSSNRPSLLTRGVQNVLSFVRLAEFELLFVLFFVILFLVFKDLVWFFYHCKWTNAFLLVNALGCLS</sequence>
<dbReference type="AlphaFoldDB" id="A0A8T2TKD1"/>
<name>A0A8T2TKD1_CERRI</name>
<evidence type="ECO:0000313" key="3">
    <source>
        <dbReference type="Proteomes" id="UP000825935"/>
    </source>
</evidence>